<dbReference type="SUPFAM" id="SSF53448">
    <property type="entry name" value="Nucleotide-diphospho-sugar transferases"/>
    <property type="match status" value="1"/>
</dbReference>
<evidence type="ECO:0000256" key="1">
    <source>
        <dbReference type="ARBA" id="ARBA00022679"/>
    </source>
</evidence>
<comment type="caution">
    <text evidence="2">The sequence shown here is derived from an EMBL/GenBank/DDBJ whole genome shotgun (WGS) entry which is preliminary data.</text>
</comment>
<dbReference type="EMBL" id="CBBD010000043">
    <property type="protein sequence ID" value="CDA10656.1"/>
    <property type="molecule type" value="Genomic_DNA"/>
</dbReference>
<evidence type="ECO:0008006" key="4">
    <source>
        <dbReference type="Google" id="ProtNLM"/>
    </source>
</evidence>
<protein>
    <recommendedName>
        <fullName evidence="4">Glycosyl transferase</fullName>
    </recommendedName>
</protein>
<dbReference type="AlphaFoldDB" id="R5XPE5"/>
<dbReference type="Gene3D" id="3.90.550.20">
    <property type="match status" value="1"/>
</dbReference>
<dbReference type="PANTHER" id="PTHR32385:SF15">
    <property type="entry name" value="INOSITOL PHOSPHOCERAMIDE MANNOSYLTRANSFERASE 1"/>
    <property type="match status" value="1"/>
</dbReference>
<sequence length="261" mass="30615">MIDKVIHYCWFGNNPKSDLINKCIESWKKYCPEYEIIEWNEHNFDVNMCKFTKSAYKAKKYAFVSDVARIWAIYNYGGVYLDTDVELYKSLDELLNYEAFFCFDNGRGINTGSGCGAEKNHASMKALLDDYKNQDFELDGKINVVCVHLNTIVLQNKYPKFEKVDKTQVIDNMIFLSSGDKNSICKHHAEGSWIEGFDKGMLKHHGGMKMSILMKLRNPKIFEFIVKYFGTKGEKIYEFLVYDFFDLKISYFIKKFIKKYI</sequence>
<dbReference type="InterPro" id="IPR007577">
    <property type="entry name" value="GlycoTrfase_DXD_sugar-bd_CS"/>
</dbReference>
<dbReference type="PANTHER" id="PTHR32385">
    <property type="entry name" value="MANNOSYL PHOSPHORYLINOSITOL CERAMIDE SYNTHASE"/>
    <property type="match status" value="1"/>
</dbReference>
<name>R5XPE5_9FIRM</name>
<dbReference type="Pfam" id="PF04488">
    <property type="entry name" value="Gly_transf_sug"/>
    <property type="match status" value="1"/>
</dbReference>
<accession>R5XPE5</accession>
<dbReference type="GO" id="GO:0000030">
    <property type="term" value="F:mannosyltransferase activity"/>
    <property type="evidence" value="ECO:0007669"/>
    <property type="project" value="TreeGrafter"/>
</dbReference>
<proteinExistence type="predicted"/>
<dbReference type="GO" id="GO:0051999">
    <property type="term" value="P:mannosyl-inositol phosphorylceramide biosynthetic process"/>
    <property type="evidence" value="ECO:0007669"/>
    <property type="project" value="TreeGrafter"/>
</dbReference>
<gene>
    <name evidence="2" type="ORF">BN488_01695</name>
</gene>
<dbReference type="Proteomes" id="UP000017980">
    <property type="component" value="Unassembled WGS sequence"/>
</dbReference>
<organism evidence="2 3">
    <name type="scientific">Intestinibacter bartlettii CAG:1329</name>
    <dbReference type="NCBI Taxonomy" id="1263063"/>
    <lineage>
        <taxon>Bacteria</taxon>
        <taxon>Bacillati</taxon>
        <taxon>Bacillota</taxon>
        <taxon>Clostridia</taxon>
        <taxon>Peptostreptococcales</taxon>
        <taxon>Peptostreptococcaceae</taxon>
        <taxon>Intestinibacter</taxon>
    </lineage>
</organism>
<keyword evidence="1" id="KW-0808">Transferase</keyword>
<reference evidence="2" key="1">
    <citation type="submission" date="2012-11" db="EMBL/GenBank/DDBJ databases">
        <title>Dependencies among metagenomic species, viruses, plasmids and units of genetic variation.</title>
        <authorList>
            <person name="Nielsen H.B."/>
            <person name="Almeida M."/>
            <person name="Juncker A.S."/>
            <person name="Rasmussen S."/>
            <person name="Li J."/>
            <person name="Sunagawa S."/>
            <person name="Plichta D."/>
            <person name="Gautier L."/>
            <person name="Le Chatelier E."/>
            <person name="Peletier E."/>
            <person name="Bonde I."/>
            <person name="Nielsen T."/>
            <person name="Manichanh C."/>
            <person name="Arumugam M."/>
            <person name="Batto J."/>
            <person name="Santos M.B.Q.D."/>
            <person name="Blom N."/>
            <person name="Borruel N."/>
            <person name="Burgdorf K.S."/>
            <person name="Boumezbeur F."/>
            <person name="Casellas F."/>
            <person name="Dore J."/>
            <person name="Guarner F."/>
            <person name="Hansen T."/>
            <person name="Hildebrand F."/>
            <person name="Kaas R.S."/>
            <person name="Kennedy S."/>
            <person name="Kristiansen K."/>
            <person name="Kultima J.R."/>
            <person name="Leonard P."/>
            <person name="Levenez F."/>
            <person name="Lund O."/>
            <person name="Moumen B."/>
            <person name="Le Paslier D."/>
            <person name="Pons N."/>
            <person name="Pedersen O."/>
            <person name="Prifti E."/>
            <person name="Qin J."/>
            <person name="Raes J."/>
            <person name="Tap J."/>
            <person name="Tims S."/>
            <person name="Ussery D.W."/>
            <person name="Yamada T."/>
            <person name="MetaHit consortium"/>
            <person name="Renault P."/>
            <person name="Sicheritz-Ponten T."/>
            <person name="Bork P."/>
            <person name="Wang J."/>
            <person name="Brunak S."/>
            <person name="Ehrlich S.D."/>
        </authorList>
    </citation>
    <scope>NUCLEOTIDE SEQUENCE [LARGE SCALE GENOMIC DNA]</scope>
</reference>
<dbReference type="RefSeq" id="WP_022071918.1">
    <property type="nucleotide sequence ID" value="NZ_HF999328.1"/>
</dbReference>
<dbReference type="GO" id="GO:0016020">
    <property type="term" value="C:membrane"/>
    <property type="evidence" value="ECO:0007669"/>
    <property type="project" value="GOC"/>
</dbReference>
<evidence type="ECO:0000313" key="3">
    <source>
        <dbReference type="Proteomes" id="UP000017980"/>
    </source>
</evidence>
<evidence type="ECO:0000313" key="2">
    <source>
        <dbReference type="EMBL" id="CDA10656.1"/>
    </source>
</evidence>
<dbReference type="InterPro" id="IPR029044">
    <property type="entry name" value="Nucleotide-diphossugar_trans"/>
</dbReference>
<dbReference type="InterPro" id="IPR051706">
    <property type="entry name" value="Glycosyltransferase_domain"/>
</dbReference>